<reference evidence="2" key="1">
    <citation type="journal article" date="2023" name="Mol. Biol. Evol.">
        <title>Third-Generation Sequencing Reveals the Adaptive Role of the Epigenome in Three Deep-Sea Polychaetes.</title>
        <authorList>
            <person name="Perez M."/>
            <person name="Aroh O."/>
            <person name="Sun Y."/>
            <person name="Lan Y."/>
            <person name="Juniper S.K."/>
            <person name="Young C.R."/>
            <person name="Angers B."/>
            <person name="Qian P.Y."/>
        </authorList>
    </citation>
    <scope>NUCLEOTIDE SEQUENCE</scope>
    <source>
        <strain evidence="2">P08H-3</strain>
    </source>
</reference>
<organism evidence="2 3">
    <name type="scientific">Paralvinella palmiformis</name>
    <dbReference type="NCBI Taxonomy" id="53620"/>
    <lineage>
        <taxon>Eukaryota</taxon>
        <taxon>Metazoa</taxon>
        <taxon>Spiralia</taxon>
        <taxon>Lophotrochozoa</taxon>
        <taxon>Annelida</taxon>
        <taxon>Polychaeta</taxon>
        <taxon>Sedentaria</taxon>
        <taxon>Canalipalpata</taxon>
        <taxon>Terebellida</taxon>
        <taxon>Terebelliformia</taxon>
        <taxon>Alvinellidae</taxon>
        <taxon>Paralvinella</taxon>
    </lineage>
</organism>
<dbReference type="EMBL" id="JAODUP010000127">
    <property type="protein sequence ID" value="KAK2160760.1"/>
    <property type="molecule type" value="Genomic_DNA"/>
</dbReference>
<accession>A0AAD9JXZ1</accession>
<name>A0AAD9JXZ1_9ANNE</name>
<proteinExistence type="predicted"/>
<feature type="chain" id="PRO_5042234239" evidence="1">
    <location>
        <begin position="30"/>
        <end position="234"/>
    </location>
</feature>
<evidence type="ECO:0000313" key="3">
    <source>
        <dbReference type="Proteomes" id="UP001208570"/>
    </source>
</evidence>
<dbReference type="AlphaFoldDB" id="A0AAD9JXZ1"/>
<keyword evidence="1" id="KW-0732">Signal</keyword>
<feature type="signal peptide" evidence="1">
    <location>
        <begin position="1"/>
        <end position="29"/>
    </location>
</feature>
<sequence>MFLSNSFNRHLATLILVFIVSWRQTRVCATVGLSTGLLTDPDDDDEDKAILMSRDRSALEIEHRKTLRDGTYFELPRKCQVTCCFYFHLAAILSPRQTVDERVHTIRKWHVKGSFRHHPDTTCKRIGKFYVFGDIHHATLLLTVPKSDVMHKFYVSCRGLLQVPIPRLDNYSIRYLLPMEVVRDDIYSKNIPLSCLQDRDIMPHFEVVLASEDCSSELLDQIHTWILLSGPVKS</sequence>
<dbReference type="Proteomes" id="UP001208570">
    <property type="component" value="Unassembled WGS sequence"/>
</dbReference>
<evidence type="ECO:0000256" key="1">
    <source>
        <dbReference type="SAM" id="SignalP"/>
    </source>
</evidence>
<keyword evidence="3" id="KW-1185">Reference proteome</keyword>
<protein>
    <submittedName>
        <fullName evidence="2">Uncharacterized protein</fullName>
    </submittedName>
</protein>
<evidence type="ECO:0000313" key="2">
    <source>
        <dbReference type="EMBL" id="KAK2160760.1"/>
    </source>
</evidence>
<comment type="caution">
    <text evidence="2">The sequence shown here is derived from an EMBL/GenBank/DDBJ whole genome shotgun (WGS) entry which is preliminary data.</text>
</comment>
<gene>
    <name evidence="2" type="ORF">LSH36_127g09006</name>
</gene>